<organism evidence="1 2">
    <name type="scientific">Rhizobium meliloti</name>
    <name type="common">Ensifer meliloti</name>
    <name type="synonym">Sinorhizobium meliloti</name>
    <dbReference type="NCBI Taxonomy" id="382"/>
    <lineage>
        <taxon>Bacteria</taxon>
        <taxon>Pseudomonadati</taxon>
        <taxon>Pseudomonadota</taxon>
        <taxon>Alphaproteobacteria</taxon>
        <taxon>Hyphomicrobiales</taxon>
        <taxon>Rhizobiaceae</taxon>
        <taxon>Sinorhizobium/Ensifer group</taxon>
        <taxon>Sinorhizobium</taxon>
    </lineage>
</organism>
<proteinExistence type="predicted"/>
<sequence length="124" mass="13651">MNLSILGRLAVGYANRLDLIVVAAVKALYHGGARAVQPNKGRPACPIFMLGGQEVDVVPSRYETLLVYYERTNPEAFNLLYDPEEDLKEDERWLANKATSLGLPVVKIGNATAYPTDLLMARMG</sequence>
<evidence type="ECO:0000313" key="1">
    <source>
        <dbReference type="EMBL" id="MQW33592.1"/>
    </source>
</evidence>
<gene>
    <name evidence="1" type="ORF">GHK53_12470</name>
</gene>
<name>A0AAW9TPJ8_RHIML</name>
<accession>A0AAW9TPJ8</accession>
<comment type="caution">
    <text evidence="1">The sequence shown here is derived from an EMBL/GenBank/DDBJ whole genome shotgun (WGS) entry which is preliminary data.</text>
</comment>
<dbReference type="AlphaFoldDB" id="A0AAW9TPJ8"/>
<reference evidence="1 2" key="1">
    <citation type="journal article" date="2013" name="Genome Biol.">
        <title>Comparative genomics of the core and accessory genomes of 48 Sinorhizobium strains comprising five genospecies.</title>
        <authorList>
            <person name="Sugawara M."/>
            <person name="Epstein B."/>
            <person name="Badgley B.D."/>
            <person name="Unno T."/>
            <person name="Xu L."/>
            <person name="Reese J."/>
            <person name="Gyaneshwar P."/>
            <person name="Denny R."/>
            <person name="Mudge J."/>
            <person name="Bharti A.K."/>
            <person name="Farmer A.D."/>
            <person name="May G.D."/>
            <person name="Woodward J.E."/>
            <person name="Medigue C."/>
            <person name="Vallenet D."/>
            <person name="Lajus A."/>
            <person name="Rouy Z."/>
            <person name="Martinez-Vaz B."/>
            <person name="Tiffin P."/>
            <person name="Young N.D."/>
            <person name="Sadowsky M.J."/>
        </authorList>
    </citation>
    <scope>NUCLEOTIDE SEQUENCE [LARGE SCALE GENOMIC DNA]</scope>
    <source>
        <strain evidence="1 2">N6B1</strain>
    </source>
</reference>
<protein>
    <submittedName>
        <fullName evidence="1">Uncharacterized protein</fullName>
    </submittedName>
</protein>
<dbReference type="Proteomes" id="UP000429484">
    <property type="component" value="Unassembled WGS sequence"/>
</dbReference>
<evidence type="ECO:0000313" key="2">
    <source>
        <dbReference type="Proteomes" id="UP000429484"/>
    </source>
</evidence>
<dbReference type="RefSeq" id="WP_153349700.1">
    <property type="nucleotide sequence ID" value="NZ_WISR01000124.1"/>
</dbReference>
<dbReference type="EMBL" id="WISR01000124">
    <property type="protein sequence ID" value="MQW33592.1"/>
    <property type="molecule type" value="Genomic_DNA"/>
</dbReference>